<dbReference type="Proteomes" id="UP000186143">
    <property type="component" value="Unassembled WGS sequence"/>
</dbReference>
<evidence type="ECO:0000313" key="1">
    <source>
        <dbReference type="EMBL" id="OLP57068.1"/>
    </source>
</evidence>
<protein>
    <submittedName>
        <fullName evidence="1">Uncharacterized protein</fullName>
    </submittedName>
</protein>
<proteinExistence type="predicted"/>
<dbReference type="STRING" id="1672749.BJF92_21460"/>
<sequence>MIPPMEIDERAVEVLETSFGATQDETINVIARGPGFRSTGGQLRDLIVSRIALKKVEGSVLERDGNLTLQATALP</sequence>
<dbReference type="EMBL" id="MKIO01000020">
    <property type="protein sequence ID" value="OLP57068.1"/>
    <property type="molecule type" value="Genomic_DNA"/>
</dbReference>
<organism evidence="1 2">
    <name type="scientific">Xaviernesmea rhizosphaerae</name>
    <dbReference type="NCBI Taxonomy" id="1672749"/>
    <lineage>
        <taxon>Bacteria</taxon>
        <taxon>Pseudomonadati</taxon>
        <taxon>Pseudomonadota</taxon>
        <taxon>Alphaproteobacteria</taxon>
        <taxon>Hyphomicrobiales</taxon>
        <taxon>Rhizobiaceae</taxon>
        <taxon>Rhizobium/Agrobacterium group</taxon>
        <taxon>Xaviernesmea</taxon>
    </lineage>
</organism>
<accession>A0A1Q9AP15</accession>
<evidence type="ECO:0000313" key="2">
    <source>
        <dbReference type="Proteomes" id="UP000186143"/>
    </source>
</evidence>
<name>A0A1Q9AP15_9HYPH</name>
<dbReference type="AlphaFoldDB" id="A0A1Q9AP15"/>
<reference evidence="1 2" key="1">
    <citation type="submission" date="2016-09" db="EMBL/GenBank/DDBJ databases">
        <title>Rhizobium sp. nov., a novel species isolated from the rice rhizosphere.</title>
        <authorList>
            <person name="Zhao J."/>
            <person name="Zhang X."/>
        </authorList>
    </citation>
    <scope>NUCLEOTIDE SEQUENCE [LARGE SCALE GENOMIC DNA]</scope>
    <source>
        <strain evidence="1 2">MH17</strain>
    </source>
</reference>
<gene>
    <name evidence="1" type="ORF">BJF92_21460</name>
</gene>
<comment type="caution">
    <text evidence="1">The sequence shown here is derived from an EMBL/GenBank/DDBJ whole genome shotgun (WGS) entry which is preliminary data.</text>
</comment>